<dbReference type="GeneID" id="35591102"/>
<reference evidence="1 2" key="1">
    <citation type="submission" date="2018-01" db="EMBL/GenBank/DDBJ databases">
        <title>Complete genome sequence of Salinigranum rubrum GX10T, an extremely halophilic archaeon isolated from a marine solar saltern.</title>
        <authorList>
            <person name="Han S."/>
        </authorList>
    </citation>
    <scope>NUCLEOTIDE SEQUENCE [LARGE SCALE GENOMIC DNA]</scope>
    <source>
        <strain evidence="1 2">GX10</strain>
    </source>
</reference>
<dbReference type="PANTHER" id="PTHR43135:SF3">
    <property type="entry name" value="ALPHA-D-RIBOSE 1-METHYLPHOSPHONATE 5-TRIPHOSPHATE DIPHOSPHATASE"/>
    <property type="match status" value="1"/>
</dbReference>
<dbReference type="SUPFAM" id="SSF51338">
    <property type="entry name" value="Composite domain of metallo-dependent hydrolases"/>
    <property type="match status" value="1"/>
</dbReference>
<dbReference type="InterPro" id="IPR051781">
    <property type="entry name" value="Metallo-dep_Hydrolase"/>
</dbReference>
<name>A0A2I8VFW2_9EURY</name>
<dbReference type="Proteomes" id="UP000236584">
    <property type="component" value="Chromosome"/>
</dbReference>
<dbReference type="Gene3D" id="3.20.20.140">
    <property type="entry name" value="Metal-dependent hydrolases"/>
    <property type="match status" value="1"/>
</dbReference>
<dbReference type="GO" id="GO:0016810">
    <property type="term" value="F:hydrolase activity, acting on carbon-nitrogen (but not peptide) bonds"/>
    <property type="evidence" value="ECO:0007669"/>
    <property type="project" value="InterPro"/>
</dbReference>
<dbReference type="SUPFAM" id="SSF51556">
    <property type="entry name" value="Metallo-dependent hydrolases"/>
    <property type="match status" value="1"/>
</dbReference>
<gene>
    <name evidence="1" type="ORF">C2R22_03395</name>
</gene>
<dbReference type="InterPro" id="IPR011059">
    <property type="entry name" value="Metal-dep_hydrolase_composite"/>
</dbReference>
<dbReference type="KEGG" id="srub:C2R22_03395"/>
<dbReference type="OrthoDB" id="24954at2157"/>
<dbReference type="AlphaFoldDB" id="A0A2I8VFW2"/>
<dbReference type="Gene3D" id="2.30.40.10">
    <property type="entry name" value="Urease, subunit C, domain 1"/>
    <property type="match status" value="1"/>
</dbReference>
<dbReference type="EMBL" id="CP026309">
    <property type="protein sequence ID" value="AUV80820.1"/>
    <property type="molecule type" value="Genomic_DNA"/>
</dbReference>
<evidence type="ECO:0000313" key="2">
    <source>
        <dbReference type="Proteomes" id="UP000236584"/>
    </source>
</evidence>
<accession>A0A2I8VFW2</accession>
<evidence type="ECO:0000313" key="1">
    <source>
        <dbReference type="EMBL" id="AUV80820.1"/>
    </source>
</evidence>
<protein>
    <submittedName>
        <fullName evidence="1">Enamidase</fullName>
    </submittedName>
</protein>
<dbReference type="PANTHER" id="PTHR43135">
    <property type="entry name" value="ALPHA-D-RIBOSE 1-METHYLPHOSPHONATE 5-TRIPHOSPHATE DIPHOSPHATASE"/>
    <property type="match status" value="1"/>
</dbReference>
<sequence length="380" mass="40060">MASTRIDNLGSIVTGDLESPVSSAESVYIEDGRIVEIESTTTTAETVIDANGLTLTPGFVDAHTHPLLGGFTPRQNALGWCENYLHGGVTSMVSAGECHVPGRPTDAAGLKALAVLAKGSYDRHRPGGVKVNAGTLLLSDDMTEADIEDAHLASIERMKILFALEDVDRARRLVQWGRDRGLVSMMHCGGSSLPGTKNITAAMFEQIEPDIAAHFNGGPTPLPDDGIDQLVEETEMVLELIIGGNQAVAVDVLRRTRDRGELSRLQIGTDTPTGTGVIPCGMLLEMSILAGLTTVSAPEIVALATGNVARHHRLDTGLVETGRPADLCLLGAPMGSQASDAMGALEHGEYAAVDKVLVDGEVLVDRSRNTPPAKRSAVVH</sequence>
<organism evidence="1 2">
    <name type="scientific">Salinigranum rubrum</name>
    <dbReference type="NCBI Taxonomy" id="755307"/>
    <lineage>
        <taxon>Archaea</taxon>
        <taxon>Methanobacteriati</taxon>
        <taxon>Methanobacteriota</taxon>
        <taxon>Stenosarchaea group</taxon>
        <taxon>Halobacteria</taxon>
        <taxon>Halobacteriales</taxon>
        <taxon>Haloferacaceae</taxon>
        <taxon>Salinigranum</taxon>
    </lineage>
</organism>
<dbReference type="InterPro" id="IPR032466">
    <property type="entry name" value="Metal_Hydrolase"/>
</dbReference>
<keyword evidence="2" id="KW-1185">Reference proteome</keyword>
<proteinExistence type="predicted"/>
<dbReference type="RefSeq" id="WP_103424507.1">
    <property type="nucleotide sequence ID" value="NZ_CP026309.1"/>
</dbReference>